<keyword evidence="3" id="KW-1003">Cell membrane</keyword>
<evidence type="ECO:0000256" key="7">
    <source>
        <dbReference type="SAM" id="Phobius"/>
    </source>
</evidence>
<dbReference type="PANTHER" id="PTHR43663">
    <property type="entry name" value="CHROMATE TRANSPORT PROTEIN-RELATED"/>
    <property type="match status" value="1"/>
</dbReference>
<keyword evidence="4 7" id="KW-0812">Transmembrane</keyword>
<evidence type="ECO:0000256" key="1">
    <source>
        <dbReference type="ARBA" id="ARBA00004651"/>
    </source>
</evidence>
<keyword evidence="5 7" id="KW-1133">Transmembrane helix</keyword>
<sequence length="191" mass="20514">MIYLQLLISFLKVGAFSFGGGYAALPLIQEEIVENHSWLSMQEFTDLITISQMTPGPIAINSATFVGTKLAGPLGAIVATLGSILPSIIIVSIIARLYFKYRNLNLLQNVLVALRPAVVAMIAAAGLLILISAFWGEAPIALVNINWVAVVIFGLALAILIRYKVNPILPILVIVIAGVINVIYQAVFMVV</sequence>
<evidence type="ECO:0000256" key="3">
    <source>
        <dbReference type="ARBA" id="ARBA00022475"/>
    </source>
</evidence>
<name>A0A329P3L1_9LACT</name>
<evidence type="ECO:0000256" key="2">
    <source>
        <dbReference type="ARBA" id="ARBA00005262"/>
    </source>
</evidence>
<dbReference type="AlphaFoldDB" id="A0A329P3L1"/>
<reference evidence="8 9" key="1">
    <citation type="submission" date="2018-04" db="EMBL/GenBank/DDBJ databases">
        <title>Aerococcus urinae genomes.</title>
        <authorList>
            <person name="Hilt E."/>
            <person name="Gilbert N.M."/>
            <person name="Thomas-White K."/>
            <person name="Putonti C."/>
            <person name="Lewis A.L."/>
            <person name="Visck K.L."/>
            <person name="Wolfe A.J."/>
        </authorList>
    </citation>
    <scope>NUCLEOTIDE SEQUENCE [LARGE SCALE GENOMIC DNA]</scope>
    <source>
        <strain evidence="8 9">UMB7480</strain>
    </source>
</reference>
<dbReference type="GO" id="GO:0005886">
    <property type="term" value="C:plasma membrane"/>
    <property type="evidence" value="ECO:0007669"/>
    <property type="project" value="UniProtKB-SubCell"/>
</dbReference>
<feature type="transmembrane region" description="Helical" evidence="7">
    <location>
        <begin position="74"/>
        <end position="99"/>
    </location>
</feature>
<dbReference type="GO" id="GO:0015109">
    <property type="term" value="F:chromate transmembrane transporter activity"/>
    <property type="evidence" value="ECO:0007669"/>
    <property type="project" value="InterPro"/>
</dbReference>
<evidence type="ECO:0000256" key="4">
    <source>
        <dbReference type="ARBA" id="ARBA00022692"/>
    </source>
</evidence>
<dbReference type="Proteomes" id="UP000251923">
    <property type="component" value="Unassembled WGS sequence"/>
</dbReference>
<dbReference type="InterPro" id="IPR052518">
    <property type="entry name" value="CHR_Transporter"/>
</dbReference>
<comment type="caution">
    <text evidence="8">The sequence shown here is derived from an EMBL/GenBank/DDBJ whole genome shotgun (WGS) entry which is preliminary data.</text>
</comment>
<organism evidence="8 9">
    <name type="scientific">Aerococcus urinae</name>
    <dbReference type="NCBI Taxonomy" id="1376"/>
    <lineage>
        <taxon>Bacteria</taxon>
        <taxon>Bacillati</taxon>
        <taxon>Bacillota</taxon>
        <taxon>Bacilli</taxon>
        <taxon>Lactobacillales</taxon>
        <taxon>Aerococcaceae</taxon>
        <taxon>Aerococcus</taxon>
    </lineage>
</organism>
<dbReference type="EMBL" id="QMHM01000008">
    <property type="protein sequence ID" value="RAV79394.1"/>
    <property type="molecule type" value="Genomic_DNA"/>
</dbReference>
<evidence type="ECO:0000313" key="9">
    <source>
        <dbReference type="Proteomes" id="UP000251923"/>
    </source>
</evidence>
<gene>
    <name evidence="8" type="ORF">DBT54_05240</name>
</gene>
<feature type="transmembrane region" description="Helical" evidence="7">
    <location>
        <begin position="141"/>
        <end position="161"/>
    </location>
</feature>
<proteinExistence type="inferred from homology"/>
<dbReference type="InterPro" id="IPR003370">
    <property type="entry name" value="Chromate_transpt"/>
</dbReference>
<dbReference type="PANTHER" id="PTHR43663:SF1">
    <property type="entry name" value="CHROMATE TRANSPORTER"/>
    <property type="match status" value="1"/>
</dbReference>
<keyword evidence="6 7" id="KW-0472">Membrane</keyword>
<comment type="similarity">
    <text evidence="2">Belongs to the chromate ion transporter (CHR) (TC 2.A.51) family.</text>
</comment>
<accession>A0A329P3L1</accession>
<feature type="transmembrane region" description="Helical" evidence="7">
    <location>
        <begin position="168"/>
        <end position="190"/>
    </location>
</feature>
<evidence type="ECO:0000256" key="5">
    <source>
        <dbReference type="ARBA" id="ARBA00022989"/>
    </source>
</evidence>
<comment type="subcellular location">
    <subcellularLocation>
        <location evidence="1">Cell membrane</location>
        <topology evidence="1">Multi-pass membrane protein</topology>
    </subcellularLocation>
</comment>
<feature type="transmembrane region" description="Helical" evidence="7">
    <location>
        <begin position="111"/>
        <end position="135"/>
    </location>
</feature>
<protein>
    <submittedName>
        <fullName evidence="8">Chromate transporter</fullName>
    </submittedName>
</protein>
<evidence type="ECO:0000256" key="6">
    <source>
        <dbReference type="ARBA" id="ARBA00023136"/>
    </source>
</evidence>
<dbReference type="Pfam" id="PF02417">
    <property type="entry name" value="Chromate_transp"/>
    <property type="match status" value="1"/>
</dbReference>
<evidence type="ECO:0000313" key="8">
    <source>
        <dbReference type="EMBL" id="RAV79394.1"/>
    </source>
</evidence>